<feature type="transmembrane region" description="Helical" evidence="10">
    <location>
        <begin position="105"/>
        <end position="125"/>
    </location>
</feature>
<feature type="transmembrane region" description="Helical" evidence="10">
    <location>
        <begin position="332"/>
        <end position="353"/>
    </location>
</feature>
<dbReference type="HOGENOM" id="CLU_031763_3_0_2"/>
<evidence type="ECO:0000259" key="14">
    <source>
        <dbReference type="Pfam" id="PF10559"/>
    </source>
</evidence>
<evidence type="ECO:0000313" key="16">
    <source>
        <dbReference type="Proteomes" id="UP000001400"/>
    </source>
</evidence>
<feature type="transmembrane region" description="Helical" evidence="10">
    <location>
        <begin position="230"/>
        <end position="250"/>
    </location>
</feature>
<dbReference type="PROSITE" id="PS00756">
    <property type="entry name" value="SECY_2"/>
    <property type="match status" value="1"/>
</dbReference>
<feature type="transmembrane region" description="Helical" evidence="10">
    <location>
        <begin position="191"/>
        <end position="210"/>
    </location>
</feature>
<organism evidence="15 16">
    <name type="scientific">Aciduliprofundum boonei (strain DSM 19572 / T469)</name>
    <dbReference type="NCBI Taxonomy" id="439481"/>
    <lineage>
        <taxon>Archaea</taxon>
        <taxon>Methanobacteriati</taxon>
        <taxon>Thermoplasmatota</taxon>
        <taxon>DHVE2 group</taxon>
        <taxon>Candidatus Aciduliprofundum</taxon>
    </lineage>
</organism>
<evidence type="ECO:0000256" key="8">
    <source>
        <dbReference type="ARBA" id="ARBA00023010"/>
    </source>
</evidence>
<dbReference type="PROSITE" id="PS00755">
    <property type="entry name" value="SECY_1"/>
    <property type="match status" value="1"/>
</dbReference>
<dbReference type="Pfam" id="PF00344">
    <property type="entry name" value="SecY"/>
    <property type="match status" value="1"/>
</dbReference>
<dbReference type="KEGG" id="abi:Aboo_1498"/>
<sequence>MSEEEIPRKKGLALPVLISWIVFTYLYFSIVNWKLLGLQEMWKIMTVQWVDFLVYVLWSVPLFYLGYLIVSYNGDKSKLYGLKPVLDYLPIIRKPKGHVQFKHKLMWTFLTLLIYFSLTNIYIYGLDRAKTIDLFASFRAIMAGASGSLVHLGIGPIVTASIIMQLFVGAKLFNIDLTKDDDKAIYQSTQKLLVIIMIFVEAIPQVFGYLQPSNTFVKGLDAFAPGHGMFLAQLIIVLQLFFGSYLVFLMDEVVSKWGIGSGISLFIAAGVSEAIFTGVVSWIPPHPNMPLSIHNPPSGTIPKTIYILTHSSAAQLYSGRIESILFAPPNPIIALIGTTIIFLFVAYVQSIKIELPLAHERARGARGRYPIKLMYSSNIPVILTSALLANVAMWSILFWSNPTLSQIPILGHNPWLGAYPTPQQAAEWGIKTTTPIGGIAYYLNRVRGLSYWLLPLINPQAYHYVFTYQTYWMLVGNVVIFVSFMIGMSIIFAKFWIETANMNAKAIAKQIQSSGMQIPGFRRSPAVLEKILNKYIPAVTIFSGAAVGALAAFADLIGTVGNTSGTGVLLTVGILIQLYEAMGKEQLMEMHPVIRQFFE</sequence>
<dbReference type="HAMAP" id="MF_01465">
    <property type="entry name" value="SecY"/>
    <property type="match status" value="1"/>
</dbReference>
<keyword evidence="7 10" id="KW-1133">Transmembrane helix</keyword>
<dbReference type="AlphaFoldDB" id="B5ICT8"/>
<reference evidence="15" key="1">
    <citation type="submission" date="2010-02" db="EMBL/GenBank/DDBJ databases">
        <title>Complete sequence of Aciduliprofundum boonei T469.</title>
        <authorList>
            <consortium name="US DOE Joint Genome Institute"/>
            <person name="Lucas S."/>
            <person name="Copeland A."/>
            <person name="Lapidus A."/>
            <person name="Cheng J.-F."/>
            <person name="Bruce D."/>
            <person name="Goodwin L."/>
            <person name="Pitluck S."/>
            <person name="Saunders E."/>
            <person name="Detter J.C."/>
            <person name="Han C."/>
            <person name="Tapia R."/>
            <person name="Land M."/>
            <person name="Hauser L."/>
            <person name="Kyrpides N."/>
            <person name="Mikhailova N."/>
            <person name="Flores G."/>
            <person name="Reysenbach A.-L."/>
            <person name="Woyke T."/>
        </authorList>
    </citation>
    <scope>NUCLEOTIDE SEQUENCE</scope>
    <source>
        <strain evidence="15">T469</strain>
    </source>
</reference>
<evidence type="ECO:0000256" key="1">
    <source>
        <dbReference type="ARBA" id="ARBA00004127"/>
    </source>
</evidence>
<comment type="similarity">
    <text evidence="2 10 13">Belongs to the SecY/SEC61-alpha family.</text>
</comment>
<feature type="transmembrane region" description="Helical" evidence="10">
    <location>
        <begin position="373"/>
        <end position="397"/>
    </location>
</feature>
<comment type="caution">
    <text evidence="10">Lacks conserved residue(s) required for the propagation of feature annotation.</text>
</comment>
<feature type="transmembrane region" description="Helical" evidence="10">
    <location>
        <begin position="560"/>
        <end position="579"/>
    </location>
</feature>
<evidence type="ECO:0000256" key="9">
    <source>
        <dbReference type="ARBA" id="ARBA00023136"/>
    </source>
</evidence>
<evidence type="ECO:0000313" key="15">
    <source>
        <dbReference type="EMBL" id="ADD09304.1"/>
    </source>
</evidence>
<dbReference type="InterPro" id="IPR030659">
    <property type="entry name" value="SecY_CS"/>
</dbReference>
<keyword evidence="5 10" id="KW-0812">Transmembrane</keyword>
<dbReference type="PRINTS" id="PR00303">
    <property type="entry name" value="SECYTRNLCASE"/>
</dbReference>
<dbReference type="InterPro" id="IPR002208">
    <property type="entry name" value="SecY/SEC61-alpha"/>
</dbReference>
<dbReference type="Pfam" id="PF10559">
    <property type="entry name" value="Plug_translocon"/>
    <property type="match status" value="1"/>
</dbReference>
<evidence type="ECO:0000256" key="11">
    <source>
        <dbReference type="RuleBase" id="RU000537"/>
    </source>
</evidence>
<protein>
    <recommendedName>
        <fullName evidence="10 11">Protein translocase subunit SecY</fullName>
    </recommendedName>
    <alternativeName>
        <fullName evidence="10">Protein transport protein SEC61 subunit alpha homolog</fullName>
    </alternativeName>
</protein>
<gene>
    <name evidence="10" type="primary">secY</name>
    <name evidence="15" type="ordered locus">Aboo_1498</name>
</gene>
<dbReference type="InterPro" id="IPR019561">
    <property type="entry name" value="Translocon_Sec61/SecY_plug_dom"/>
</dbReference>
<evidence type="ECO:0000256" key="4">
    <source>
        <dbReference type="ARBA" id="ARBA00022475"/>
    </source>
</evidence>
<evidence type="ECO:0000256" key="6">
    <source>
        <dbReference type="ARBA" id="ARBA00022927"/>
    </source>
</evidence>
<dbReference type="GO" id="GO:0006605">
    <property type="term" value="P:protein targeting"/>
    <property type="evidence" value="ECO:0007669"/>
    <property type="project" value="UniProtKB-UniRule"/>
</dbReference>
<dbReference type="SUPFAM" id="SSF103491">
    <property type="entry name" value="Preprotein translocase SecY subunit"/>
    <property type="match status" value="1"/>
</dbReference>
<keyword evidence="16" id="KW-1185">Reference proteome</keyword>
<feature type="transmembrane region" description="Helical" evidence="10">
    <location>
        <begin position="145"/>
        <end position="170"/>
    </location>
</feature>
<evidence type="ECO:0000256" key="10">
    <source>
        <dbReference type="HAMAP-Rule" id="MF_01465"/>
    </source>
</evidence>
<comment type="function">
    <text evidence="10 11">The central subunit of the protein translocation channel SecYEG. Consists of two halves formed by TMs 1-5 and 6-10. These two domains form a lateral gate at the front which open onto the bilayer between TMs 2 and 7, and are clamped together by SecE at the back. The channel is closed by both a pore ring composed of hydrophobic SecY resides and a short helix (helix 2A) on the extracellular side of the membrane which forms a plug. The plug probably moves laterally to allow the channel to open. The ring and the pore may move independently.</text>
</comment>
<dbReference type="GO" id="GO:0065002">
    <property type="term" value="P:intracellular protein transmembrane transport"/>
    <property type="evidence" value="ECO:0007669"/>
    <property type="project" value="UniProtKB-UniRule"/>
</dbReference>
<feature type="transmembrane region" description="Helical" evidence="10">
    <location>
        <begin position="262"/>
        <end position="283"/>
    </location>
</feature>
<evidence type="ECO:0000256" key="3">
    <source>
        <dbReference type="ARBA" id="ARBA00022448"/>
    </source>
</evidence>
<dbReference type="Proteomes" id="UP000001400">
    <property type="component" value="Chromosome"/>
</dbReference>
<evidence type="ECO:0000256" key="2">
    <source>
        <dbReference type="ARBA" id="ARBA00005751"/>
    </source>
</evidence>
<keyword evidence="8 10" id="KW-0811">Translocation</keyword>
<feature type="transmembrane region" description="Helical" evidence="10">
    <location>
        <begin position="532"/>
        <end position="554"/>
    </location>
</feature>
<comment type="subunit">
    <text evidence="10">Component of the Sec protein translocase complex. Heterotrimer consisting of alpha (SecY), beta (SecG) and gamma (SecE) subunits. The heterotrimers can form oligomers, although 1 heterotrimer is thought to be able to translocate proteins. Interacts with the ribosome. May interact with SecDF, and other proteins may be involved.</text>
</comment>
<evidence type="ECO:0000256" key="13">
    <source>
        <dbReference type="RuleBase" id="RU004349"/>
    </source>
</evidence>
<keyword evidence="4 10" id="KW-1003">Cell membrane</keyword>
<evidence type="ECO:0000256" key="7">
    <source>
        <dbReference type="ARBA" id="ARBA00022989"/>
    </source>
</evidence>
<evidence type="ECO:0000256" key="12">
    <source>
        <dbReference type="RuleBase" id="RU003484"/>
    </source>
</evidence>
<name>B5ICT8_ACIB4</name>
<dbReference type="RefSeq" id="WP_008084059.1">
    <property type="nucleotide sequence ID" value="NC_013926.1"/>
</dbReference>
<dbReference type="NCBIfam" id="NF006341">
    <property type="entry name" value="PRK08568.1-5"/>
    <property type="match status" value="1"/>
</dbReference>
<feature type="transmembrane region" description="Helical" evidence="10">
    <location>
        <begin position="12"/>
        <end position="32"/>
    </location>
</feature>
<dbReference type="Gene3D" id="1.10.3370.10">
    <property type="entry name" value="SecY subunit domain"/>
    <property type="match status" value="1"/>
</dbReference>
<dbReference type="GO" id="GO:0005886">
    <property type="term" value="C:plasma membrane"/>
    <property type="evidence" value="ECO:0007669"/>
    <property type="project" value="UniProtKB-SubCell"/>
</dbReference>
<comment type="subcellular location">
    <subcellularLocation>
        <location evidence="10">Cell membrane</location>
        <topology evidence="10">Multi-pass membrane protein</topology>
    </subcellularLocation>
    <subcellularLocation>
        <location evidence="1">Endomembrane system</location>
        <topology evidence="1">Multi-pass membrane protein</topology>
    </subcellularLocation>
    <subcellularLocation>
        <location evidence="12">Membrane</location>
        <topology evidence="12">Multi-pass membrane protein</topology>
    </subcellularLocation>
</comment>
<keyword evidence="3 10" id="KW-0813">Transport</keyword>
<dbReference type="GeneID" id="8828467"/>
<feature type="domain" description="Translocon Sec61/SecY plug" evidence="14">
    <location>
        <begin position="113"/>
        <end position="147"/>
    </location>
</feature>
<keyword evidence="9 10" id="KW-0472">Membrane</keyword>
<dbReference type="EMBL" id="CP001941">
    <property type="protein sequence ID" value="ADD09304.1"/>
    <property type="molecule type" value="Genomic_DNA"/>
</dbReference>
<dbReference type="STRING" id="439481.Aboo_1498"/>
<dbReference type="OrthoDB" id="371914at2157"/>
<feature type="transmembrane region" description="Helical" evidence="10">
    <location>
        <begin position="52"/>
        <end position="70"/>
    </location>
</feature>
<dbReference type="PANTHER" id="PTHR10906">
    <property type="entry name" value="SECY/SEC61-ALPHA FAMILY MEMBER"/>
    <property type="match status" value="1"/>
</dbReference>
<proteinExistence type="inferred from homology"/>
<keyword evidence="6 10" id="KW-0653">Protein transport</keyword>
<evidence type="ECO:0000256" key="5">
    <source>
        <dbReference type="ARBA" id="ARBA00022692"/>
    </source>
</evidence>
<accession>B5ICT8</accession>
<dbReference type="InterPro" id="IPR023201">
    <property type="entry name" value="SecY_dom_sf"/>
</dbReference>
<feature type="transmembrane region" description="Helical" evidence="10">
    <location>
        <begin position="471"/>
        <end position="497"/>
    </location>
</feature>
<dbReference type="eggNOG" id="arCOG04169">
    <property type="taxonomic scope" value="Archaea"/>
</dbReference>
<dbReference type="GO" id="GO:0012505">
    <property type="term" value="C:endomembrane system"/>
    <property type="evidence" value="ECO:0007669"/>
    <property type="project" value="UniProtKB-SubCell"/>
</dbReference>
<dbReference type="InterPro" id="IPR026593">
    <property type="entry name" value="SecY"/>
</dbReference>
<dbReference type="NCBIfam" id="TIGR00967">
    <property type="entry name" value="3a0501s007"/>
    <property type="match status" value="1"/>
</dbReference>